<evidence type="ECO:0000256" key="1">
    <source>
        <dbReference type="PROSITE-ProRule" id="PRU01203"/>
    </source>
</evidence>
<reference evidence="4" key="1">
    <citation type="submission" date="2021-02" db="EMBL/GenBank/DDBJ databases">
        <title>Sequencing the genomes of 1000 actinobacteria strains.</title>
        <authorList>
            <person name="Klenk H.-P."/>
        </authorList>
    </citation>
    <scope>NUCLEOTIDE SEQUENCE</scope>
    <source>
        <strain evidence="4">DSM 22850</strain>
    </source>
</reference>
<proteinExistence type="inferred from homology"/>
<accession>A0A940T086</accession>
<feature type="compositionally biased region" description="Basic and acidic residues" evidence="2">
    <location>
        <begin position="250"/>
        <end position="265"/>
    </location>
</feature>
<dbReference type="Pfam" id="PF07497">
    <property type="entry name" value="Rho_RNA_bind"/>
    <property type="match status" value="1"/>
</dbReference>
<feature type="compositionally biased region" description="Basic residues" evidence="2">
    <location>
        <begin position="190"/>
        <end position="199"/>
    </location>
</feature>
<dbReference type="GO" id="GO:0003723">
    <property type="term" value="F:RNA binding"/>
    <property type="evidence" value="ECO:0007669"/>
    <property type="project" value="UniProtKB-UniRule"/>
</dbReference>
<feature type="compositionally biased region" description="Low complexity" evidence="2">
    <location>
        <begin position="62"/>
        <end position="77"/>
    </location>
</feature>
<dbReference type="InterPro" id="IPR004665">
    <property type="entry name" value="Term_rho"/>
</dbReference>
<feature type="compositionally biased region" description="Low complexity" evidence="2">
    <location>
        <begin position="92"/>
        <end position="131"/>
    </location>
</feature>
<comment type="similarity">
    <text evidence="1">Belongs to the Rho family.</text>
</comment>
<keyword evidence="1" id="KW-0694">RNA-binding</keyword>
<feature type="compositionally biased region" description="Basic and acidic residues" evidence="2">
    <location>
        <begin position="349"/>
        <end position="361"/>
    </location>
</feature>
<feature type="compositionally biased region" description="Basic residues" evidence="2">
    <location>
        <begin position="362"/>
        <end position="372"/>
    </location>
</feature>
<feature type="compositionally biased region" description="Low complexity" evidence="2">
    <location>
        <begin position="146"/>
        <end position="187"/>
    </location>
</feature>
<dbReference type="RefSeq" id="WP_342452077.1">
    <property type="nucleotide sequence ID" value="NZ_JAFIDA010000001.1"/>
</dbReference>
<comment type="caution">
    <text evidence="4">The sequence shown here is derived from an EMBL/GenBank/DDBJ whole genome shotgun (WGS) entry which is preliminary data.</text>
</comment>
<dbReference type="PANTHER" id="PTHR46425:SF1">
    <property type="entry name" value="TRANSCRIPTION TERMINATION FACTOR RHO"/>
    <property type="match status" value="1"/>
</dbReference>
<evidence type="ECO:0000259" key="3">
    <source>
        <dbReference type="PROSITE" id="PS51856"/>
    </source>
</evidence>
<dbReference type="EMBL" id="JAFIDA010000001">
    <property type="protein sequence ID" value="MBP1325665.1"/>
    <property type="molecule type" value="Genomic_DNA"/>
</dbReference>
<organism evidence="4 5">
    <name type="scientific">Leucobacter exalbidus</name>
    <dbReference type="NCBI Taxonomy" id="662960"/>
    <lineage>
        <taxon>Bacteria</taxon>
        <taxon>Bacillati</taxon>
        <taxon>Actinomycetota</taxon>
        <taxon>Actinomycetes</taxon>
        <taxon>Micrococcales</taxon>
        <taxon>Microbacteriaceae</taxon>
        <taxon>Leucobacter</taxon>
    </lineage>
</organism>
<dbReference type="InterPro" id="IPR011129">
    <property type="entry name" value="CSD"/>
</dbReference>
<feature type="compositionally biased region" description="Basic residues" evidence="2">
    <location>
        <begin position="81"/>
        <end position="90"/>
    </location>
</feature>
<keyword evidence="5" id="KW-1185">Reference proteome</keyword>
<dbReference type="AlphaFoldDB" id="A0A940T086"/>
<dbReference type="PROSITE" id="PS51856">
    <property type="entry name" value="RHO_RNA_BD"/>
    <property type="match status" value="1"/>
</dbReference>
<dbReference type="PANTHER" id="PTHR46425">
    <property type="entry name" value="TRANSCRIPTION TERMINATION FACTOR RHO"/>
    <property type="match status" value="1"/>
</dbReference>
<sequence length="711" mass="73274">MEDNVIEPQASVGGDATAAVAAEKPVRKRASRRVTAPAGEAVAPVTVVAPAAAAVAAPAAAVAAEAPAADAAPAAVEAPKKRVTRARKKPVTAEAAAEAPAAAESSAAAPKAAAETAAPAAESPAAEAAVEAPKKRVTRARKKPVEAPAAEAVEPPAAEAPAAEAAPEAAAEAPVEAAADETAAAEAPVKRTRRARVSKAAKAAEPIAETPEAETAAPAETAASQPVASESSETPAADQAAEATSAEQADADKTNADQAEGERPTRGRTRGRRGQRPETAETAEAAQPEAAAAETKTQGQNQAQGAAQNQGQAQNQNQNQAQNQNQNQAQANKNQRGQKTGESQNGPESNRHNDKNAESRSSRTRQRDRKRRGQGDDIDPEITEDDVLLPIAGILDVLDNYAFVRTSGYLPGTSDVYVSLGQVKKYGLKRGDAVVGAIRQPREGDQAGRQKYNAIVKVDSINGRAIEENEQRAEFSELSAIYPVRQLPLSTGAGIGSEIDAAAPVGFGQRGLLVVPQPARGIEVLSQLAASVSQNAPDAHLMLLLTNAQPEDITHLTRTVNGEVIAASFERTAEDQATIAELGIERAKRLAELGHDVVVLIDSVGDLARAYAQAQPVSSRPANGAVDEFATAQVRRVLGAARNVENGGSVTVLATAAAKTGFAADKQLLRDLRPVANCEIRFAATAPAAVTVVAERSHTRGAAVLQTTSAA</sequence>
<feature type="region of interest" description="Disordered" evidence="2">
    <location>
        <begin position="62"/>
        <end position="381"/>
    </location>
</feature>
<name>A0A940T086_9MICO</name>
<dbReference type="Gene3D" id="2.40.50.140">
    <property type="entry name" value="Nucleic acid-binding proteins"/>
    <property type="match status" value="1"/>
</dbReference>
<dbReference type="SUPFAM" id="SSF50249">
    <property type="entry name" value="Nucleic acid-binding proteins"/>
    <property type="match status" value="1"/>
</dbReference>
<dbReference type="InterPro" id="IPR012340">
    <property type="entry name" value="NA-bd_OB-fold"/>
</dbReference>
<feature type="region of interest" description="Disordered" evidence="2">
    <location>
        <begin position="1"/>
        <end position="38"/>
    </location>
</feature>
<feature type="domain" description="Rho RNA-BD" evidence="3">
    <location>
        <begin position="388"/>
        <end position="465"/>
    </location>
</feature>
<dbReference type="Gene3D" id="3.40.50.300">
    <property type="entry name" value="P-loop containing nucleotide triphosphate hydrolases"/>
    <property type="match status" value="1"/>
</dbReference>
<dbReference type="SUPFAM" id="SSF52540">
    <property type="entry name" value="P-loop containing nucleoside triphosphate hydrolases"/>
    <property type="match status" value="1"/>
</dbReference>
<feature type="compositionally biased region" description="Low complexity" evidence="2">
    <location>
        <begin position="280"/>
        <end position="338"/>
    </location>
</feature>
<evidence type="ECO:0000313" key="4">
    <source>
        <dbReference type="EMBL" id="MBP1325665.1"/>
    </source>
</evidence>
<evidence type="ECO:0000313" key="5">
    <source>
        <dbReference type="Proteomes" id="UP000675163"/>
    </source>
</evidence>
<dbReference type="GO" id="GO:0005524">
    <property type="term" value="F:ATP binding"/>
    <property type="evidence" value="ECO:0007669"/>
    <property type="project" value="InterPro"/>
</dbReference>
<protein>
    <submittedName>
        <fullName evidence="4">Transcription termination factor Rho</fullName>
    </submittedName>
</protein>
<dbReference type="GO" id="GO:0006353">
    <property type="term" value="P:DNA-templated transcription termination"/>
    <property type="evidence" value="ECO:0007669"/>
    <property type="project" value="InterPro"/>
</dbReference>
<dbReference type="InterPro" id="IPR027417">
    <property type="entry name" value="P-loop_NTPase"/>
</dbReference>
<gene>
    <name evidence="4" type="ORF">JOF28_000897</name>
</gene>
<feature type="compositionally biased region" description="Low complexity" evidence="2">
    <location>
        <begin position="200"/>
        <end position="223"/>
    </location>
</feature>
<dbReference type="SMART" id="SM00357">
    <property type="entry name" value="CSP"/>
    <property type="match status" value="1"/>
</dbReference>
<dbReference type="InterPro" id="IPR011113">
    <property type="entry name" value="Rho_RNA-bd"/>
</dbReference>
<evidence type="ECO:0000256" key="2">
    <source>
        <dbReference type="SAM" id="MobiDB-lite"/>
    </source>
</evidence>
<dbReference type="GO" id="GO:0008186">
    <property type="term" value="F:ATP-dependent activity, acting on RNA"/>
    <property type="evidence" value="ECO:0007669"/>
    <property type="project" value="InterPro"/>
</dbReference>
<dbReference type="Proteomes" id="UP000675163">
    <property type="component" value="Unassembled WGS sequence"/>
</dbReference>
<feature type="compositionally biased region" description="Low complexity" evidence="2">
    <location>
        <begin position="232"/>
        <end position="248"/>
    </location>
</feature>